<dbReference type="RefSeq" id="WP_046140587.1">
    <property type="nucleotide sequence ID" value="NZ_LANJ01000045.1"/>
</dbReference>
<organism evidence="2 3">
    <name type="scientific">Devosia epidermidihirudinis</name>
    <dbReference type="NCBI Taxonomy" id="1293439"/>
    <lineage>
        <taxon>Bacteria</taxon>
        <taxon>Pseudomonadati</taxon>
        <taxon>Pseudomonadota</taxon>
        <taxon>Alphaproteobacteria</taxon>
        <taxon>Hyphomicrobiales</taxon>
        <taxon>Devosiaceae</taxon>
        <taxon>Devosia</taxon>
    </lineage>
</organism>
<reference evidence="2 3" key="1">
    <citation type="submission" date="2015-03" db="EMBL/GenBank/DDBJ databases">
        <authorList>
            <person name="Lepp D."/>
            <person name="Hassan Y.I."/>
            <person name="Li X.-Z."/>
            <person name="Zhou T."/>
        </authorList>
    </citation>
    <scope>NUCLEOTIDE SEQUENCE [LARGE SCALE GENOMIC DNA]</scope>
    <source>
        <strain evidence="2 3">E84</strain>
    </source>
</reference>
<evidence type="ECO:0000313" key="3">
    <source>
        <dbReference type="Proteomes" id="UP000033411"/>
    </source>
</evidence>
<dbReference type="Proteomes" id="UP000033411">
    <property type="component" value="Unassembled WGS sequence"/>
</dbReference>
<dbReference type="STRING" id="1293439.WH87_15735"/>
<dbReference type="PATRIC" id="fig|1293439.3.peg.3207"/>
<evidence type="ECO:0000256" key="1">
    <source>
        <dbReference type="SAM" id="MobiDB-lite"/>
    </source>
</evidence>
<sequence length="102" mass="10765">MFVTTLPDRPVSAASQNEFVRPPQRNLAVERIAPPTPVEAPAKTNNESKPPVQTGGSGTTFAAAVLSGALAPTPKTLSELYARIGTSDIPEGSELRLRNLQV</sequence>
<gene>
    <name evidence="2" type="ORF">WH87_15735</name>
</gene>
<proteinExistence type="predicted"/>
<dbReference type="EMBL" id="LANJ01000045">
    <property type="protein sequence ID" value="KKC35515.1"/>
    <property type="molecule type" value="Genomic_DNA"/>
</dbReference>
<evidence type="ECO:0000313" key="2">
    <source>
        <dbReference type="EMBL" id="KKC35515.1"/>
    </source>
</evidence>
<dbReference type="OrthoDB" id="7948773at2"/>
<dbReference type="AlphaFoldDB" id="A0A0F5Q3P8"/>
<feature type="region of interest" description="Disordered" evidence="1">
    <location>
        <begin position="1"/>
        <end position="57"/>
    </location>
</feature>
<comment type="caution">
    <text evidence="2">The sequence shown here is derived from an EMBL/GenBank/DDBJ whole genome shotgun (WGS) entry which is preliminary data.</text>
</comment>
<accession>A0A0F5Q3P8</accession>
<protein>
    <submittedName>
        <fullName evidence="2">Uncharacterized protein</fullName>
    </submittedName>
</protein>
<name>A0A0F5Q3P8_9HYPH</name>
<keyword evidence="3" id="KW-1185">Reference proteome</keyword>